<dbReference type="InterPro" id="IPR015172">
    <property type="entry name" value="MIF4G-like_typ-1"/>
</dbReference>
<dbReference type="Proteomes" id="UP000761534">
    <property type="component" value="Unassembled WGS sequence"/>
</dbReference>
<comment type="caution">
    <text evidence="3">The sequence shown here is derived from an EMBL/GenBank/DDBJ whole genome shotgun (WGS) entry which is preliminary data.</text>
</comment>
<evidence type="ECO:0000313" key="4">
    <source>
        <dbReference type="Proteomes" id="UP000761534"/>
    </source>
</evidence>
<feature type="domain" description="MIF4G-like type 1" evidence="1">
    <location>
        <begin position="278"/>
        <end position="468"/>
    </location>
</feature>
<dbReference type="Gene3D" id="1.25.40.180">
    <property type="match status" value="3"/>
</dbReference>
<dbReference type="AlphaFoldDB" id="A0A642V6P3"/>
<evidence type="ECO:0000259" key="2">
    <source>
        <dbReference type="Pfam" id="PF09090"/>
    </source>
</evidence>
<dbReference type="EMBL" id="SWFS01000168">
    <property type="protein sequence ID" value="KAA8915381.1"/>
    <property type="molecule type" value="Genomic_DNA"/>
</dbReference>
<dbReference type="VEuPathDB" id="FungiDB:TRICI_002459"/>
<dbReference type="GO" id="GO:0006406">
    <property type="term" value="P:mRNA export from nucleus"/>
    <property type="evidence" value="ECO:0007669"/>
    <property type="project" value="InterPro"/>
</dbReference>
<gene>
    <name evidence="3" type="ORF">TRICI_002459</name>
</gene>
<dbReference type="PANTHER" id="PTHR12412:SF2">
    <property type="entry name" value="NUCLEAR CAP-BINDING PROTEIN SUBUNIT 1"/>
    <property type="match status" value="1"/>
</dbReference>
<dbReference type="GO" id="GO:0000184">
    <property type="term" value="P:nuclear-transcribed mRNA catabolic process, nonsense-mediated decay"/>
    <property type="evidence" value="ECO:0007669"/>
    <property type="project" value="TreeGrafter"/>
</dbReference>
<accession>A0A642V6P3</accession>
<keyword evidence="4" id="KW-1185">Reference proteome</keyword>
<dbReference type="OrthoDB" id="10252707at2759"/>
<protein>
    <recommendedName>
        <fullName evidence="5">MIF4G domain-containing protein</fullName>
    </recommendedName>
</protein>
<reference evidence="3" key="1">
    <citation type="journal article" date="2019" name="G3 (Bethesda)">
        <title>Genome Assemblies of Two Rare Opportunistic Yeast Pathogens: Diutina rugosa (syn. Candida rugosa) and Trichomonascus ciferrii (syn. Candida ciferrii).</title>
        <authorList>
            <person name="Mixao V."/>
            <person name="Saus E."/>
            <person name="Hansen A.P."/>
            <person name="Lass-Florl C."/>
            <person name="Gabaldon T."/>
        </authorList>
    </citation>
    <scope>NUCLEOTIDE SEQUENCE</scope>
    <source>
        <strain evidence="3">CBS 4856</strain>
    </source>
</reference>
<dbReference type="InterPro" id="IPR016024">
    <property type="entry name" value="ARM-type_fold"/>
</dbReference>
<dbReference type="GO" id="GO:0003729">
    <property type="term" value="F:mRNA binding"/>
    <property type="evidence" value="ECO:0007669"/>
    <property type="project" value="TreeGrafter"/>
</dbReference>
<feature type="domain" description="MIF4G-like type 2" evidence="2">
    <location>
        <begin position="483"/>
        <end position="634"/>
    </location>
</feature>
<dbReference type="Pfam" id="PF09090">
    <property type="entry name" value="MIF4G_like_2"/>
    <property type="match status" value="1"/>
</dbReference>
<organism evidence="3 4">
    <name type="scientific">Trichomonascus ciferrii</name>
    <dbReference type="NCBI Taxonomy" id="44093"/>
    <lineage>
        <taxon>Eukaryota</taxon>
        <taxon>Fungi</taxon>
        <taxon>Dikarya</taxon>
        <taxon>Ascomycota</taxon>
        <taxon>Saccharomycotina</taxon>
        <taxon>Dipodascomycetes</taxon>
        <taxon>Dipodascales</taxon>
        <taxon>Trichomonascaceae</taxon>
        <taxon>Trichomonascus</taxon>
        <taxon>Trichomonascus ciferrii complex</taxon>
    </lineage>
</organism>
<evidence type="ECO:0000259" key="1">
    <source>
        <dbReference type="Pfam" id="PF09088"/>
    </source>
</evidence>
<dbReference type="InterPro" id="IPR027159">
    <property type="entry name" value="CBP80"/>
</dbReference>
<dbReference type="Pfam" id="PF09088">
    <property type="entry name" value="MIF4G_like"/>
    <property type="match status" value="1"/>
</dbReference>
<name>A0A642V6P3_9ASCO</name>
<sequence>MLHHLGQGIANIDSEDVRSGILQTVCVTIVEQPHKIPLLGGAIQIANLKNDLMGQVTVELAHSKIQECLDSGDLLKLKNYLRFICSLAPLIEGDGVYNLLTGLLEKAIALQTESGDKRNPVAEELYVMVLLSLPYYVKTGEDDKQVNEKYSGQAEEILKLARGFVYKGDEKQLNILKPFVATPEGATVPYEIQEFVNLVRNALESVVEDKWQLNKLIDITSMVKLLAGYEKYMETKKYHVFPALNIPEDASKFKASFSYQYPKIFFQAYLPTVFETVPAPESLEGVLLRDLSNDLIYNMDFNRKEVTRQLITLDLFFAKSAFAEPGISFDRLETIEQGNSTWKVEDVALEAILENIFSLPEPSHKPVYYHSILIAACIMAPQSIAPVFGRAIRFLYANLETLDVELFYRLLNWFSHHISNFGFKWKWEEWADDLKLDELHPRRKFIEQLILKEVRLSYPKRVEETLPNEFLSLVPEIPEDPPFEYLEDSNPYREVVKQLISALKESRDNVEMENAAESSNSVESAINEVKEKITAESVGGRADELDKVFINVLVSTVCHIGNRSLSHAENWIGRTAETLKKYVDDEPKQSQAVEAVLKYWDHQPYVGLTVLNYFVSNNVFSDAVVVSTILNRDNLLFSEAGWHSVLDWIAKSDNSQALLITSLSTISTTYTSLDKQRDEWKVWWLRGIFRALARKFHVQAAQAADINDEELSVILSEAQALNN</sequence>
<dbReference type="PANTHER" id="PTHR12412">
    <property type="entry name" value="CAP BINDING PROTEIN"/>
    <property type="match status" value="1"/>
</dbReference>
<evidence type="ECO:0008006" key="5">
    <source>
        <dbReference type="Google" id="ProtNLM"/>
    </source>
</evidence>
<proteinExistence type="predicted"/>
<dbReference type="GO" id="GO:0005846">
    <property type="term" value="C:nuclear cap binding complex"/>
    <property type="evidence" value="ECO:0007669"/>
    <property type="project" value="InterPro"/>
</dbReference>
<dbReference type="InterPro" id="IPR015174">
    <property type="entry name" value="MIF4G-like_typ-2"/>
</dbReference>
<evidence type="ECO:0000313" key="3">
    <source>
        <dbReference type="EMBL" id="KAA8915381.1"/>
    </source>
</evidence>
<dbReference type="GO" id="GO:0000339">
    <property type="term" value="F:RNA cap binding"/>
    <property type="evidence" value="ECO:0007669"/>
    <property type="project" value="InterPro"/>
</dbReference>
<dbReference type="SUPFAM" id="SSF48371">
    <property type="entry name" value="ARM repeat"/>
    <property type="match status" value="3"/>
</dbReference>
<dbReference type="GO" id="GO:0005634">
    <property type="term" value="C:nucleus"/>
    <property type="evidence" value="ECO:0007669"/>
    <property type="project" value="TreeGrafter"/>
</dbReference>